<dbReference type="Proteomes" id="UP000235484">
    <property type="component" value="Unassembled WGS sequence"/>
</dbReference>
<dbReference type="NCBIfam" id="NF041498">
    <property type="entry name" value="MobP2"/>
    <property type="match status" value="1"/>
</dbReference>
<evidence type="ECO:0000313" key="3">
    <source>
        <dbReference type="Proteomes" id="UP000235484"/>
    </source>
</evidence>
<dbReference type="AlphaFoldDB" id="A0A0U5D7S6"/>
<protein>
    <submittedName>
        <fullName evidence="2">ATPase involved in DNA repair</fullName>
    </submittedName>
</protein>
<accession>A0A0U5D7S6</accession>
<dbReference type="RefSeq" id="WP_102816828.1">
    <property type="nucleotide sequence ID" value="NZ_LN887662.1"/>
</dbReference>
<feature type="region of interest" description="Disordered" evidence="1">
    <location>
        <begin position="388"/>
        <end position="407"/>
    </location>
</feature>
<reference evidence="3" key="1">
    <citation type="submission" date="2015-10" db="EMBL/GenBank/DDBJ databases">
        <authorList>
            <person name="Crossman L.C."/>
        </authorList>
    </citation>
    <scope>NUCLEOTIDE SEQUENCE [LARGE SCALE GENOMIC DNA]</scope>
    <source>
        <strain evidence="3">20-2</strain>
    </source>
</reference>
<sequence>MIKNNQAPDIIYTQQFRIANGERYLQYTERKEAINPSPEDVEITNKNFQQDPDLPENFEGYLGYTDRKAATKMEDDLDKKLKGDYPTFSQGVYELSEEQHQQLINNLKEAQTNKSMLWAGVISFSPEFLTKAGLYDPKTKKVNQKLIKKAIQDAMPNFLANEGLDNQETFWWGDIHLNTDHVHVHLAISQRHNTRPLKNGVPKGMFKNKSIRLFKSQIHHELENKKSRSRMIEIEKALDATKKKLTNGLTNDVTIQQKNYLQQIANALPDYKDKRKWRSSNHSVDFKEAKQLTDQLVNSLLQTSLNNEYLEYINLLKAKDAINRKKYGQKIKDTVNPADKKLREYLANRIYDLLRDNEEQYQKNNSSNKKRDLMAQIKSQGLTENKKLLNLEKERLKKPDPKSKEAKRLKMQIGLRKYYIRQINLDAQKESLDMRIVQLQGAPSTNLNQFFLHSLNEQKELIQLRKLPRYRLTQNPKLMQRFNVLKNRYMDVNKVPINLVTTKSVLARKKQLAAEIAMIQSNTDDPSISLVIPNPNSDYRIMNATAYYKNLEDILDAKLQIHKNNQAYQNDLARRNELNRPLFTDLKKKYEFAQNSELIDTELEHQLTYINNNQKKYQKKSKYQGIINSNLSRLLGQINQDGRKRVLALRKHLNDEDDIEREDSELEREEIYER</sequence>
<name>A0A0U5D7S6_LIMRT</name>
<gene>
    <name evidence="2" type="ORF">LRLP16767_LR202_01896</name>
</gene>
<proteinExistence type="predicted"/>
<evidence type="ECO:0000313" key="2">
    <source>
        <dbReference type="EMBL" id="CUR42108.1"/>
    </source>
</evidence>
<evidence type="ECO:0000256" key="1">
    <source>
        <dbReference type="SAM" id="MobiDB-lite"/>
    </source>
</evidence>
<dbReference type="InterPro" id="IPR041073">
    <property type="entry name" value="MobL"/>
</dbReference>
<dbReference type="Pfam" id="PF18555">
    <property type="entry name" value="MobL"/>
    <property type="match status" value="1"/>
</dbReference>
<organism evidence="2 3">
    <name type="scientific">Limosilactobacillus reuteri</name>
    <name type="common">Lactobacillus reuteri</name>
    <dbReference type="NCBI Taxonomy" id="1598"/>
    <lineage>
        <taxon>Bacteria</taxon>
        <taxon>Bacillati</taxon>
        <taxon>Bacillota</taxon>
        <taxon>Bacilli</taxon>
        <taxon>Lactobacillales</taxon>
        <taxon>Lactobacillaceae</taxon>
        <taxon>Limosilactobacillus</taxon>
    </lineage>
</organism>
<dbReference type="InterPro" id="IPR048101">
    <property type="entry name" value="MobP2"/>
</dbReference>
<dbReference type="EMBL" id="LN887662">
    <property type="protein sequence ID" value="CUR42108.1"/>
    <property type="molecule type" value="Genomic_DNA"/>
</dbReference>